<name>A0A4Y2KYR5_ARAVE</name>
<dbReference type="Proteomes" id="UP000499080">
    <property type="component" value="Unassembled WGS sequence"/>
</dbReference>
<evidence type="ECO:0000313" key="1">
    <source>
        <dbReference type="EMBL" id="GBN07200.1"/>
    </source>
</evidence>
<dbReference type="AlphaFoldDB" id="A0A4Y2KYR5"/>
<organism evidence="1 2">
    <name type="scientific">Araneus ventricosus</name>
    <name type="common">Orbweaver spider</name>
    <name type="synonym">Epeira ventricosa</name>
    <dbReference type="NCBI Taxonomy" id="182803"/>
    <lineage>
        <taxon>Eukaryota</taxon>
        <taxon>Metazoa</taxon>
        <taxon>Ecdysozoa</taxon>
        <taxon>Arthropoda</taxon>
        <taxon>Chelicerata</taxon>
        <taxon>Arachnida</taxon>
        <taxon>Araneae</taxon>
        <taxon>Araneomorphae</taxon>
        <taxon>Entelegynae</taxon>
        <taxon>Araneoidea</taxon>
        <taxon>Araneidae</taxon>
        <taxon>Araneus</taxon>
    </lineage>
</organism>
<gene>
    <name evidence="1" type="primary">pol_1481</name>
    <name evidence="1" type="ORF">AVEN_246873_1</name>
</gene>
<evidence type="ECO:0000313" key="2">
    <source>
        <dbReference type="Proteomes" id="UP000499080"/>
    </source>
</evidence>
<dbReference type="EMBL" id="BGPR01005140">
    <property type="protein sequence ID" value="GBN07200.1"/>
    <property type="molecule type" value="Genomic_DNA"/>
</dbReference>
<sequence>MPFLQVSVPLWRLSRLGGLGTVMSGDVWRDRQGVLAALMDQVKHTQLTDNSKSYFSDKLYQSIDGRALSDSAKVKGQNDWTQSKNKFLSGRDYINLIKTRINCLPTASRCVRGRPEEDKYCRAGCPRKETLNHISQSLPANTWQESFKA</sequence>
<dbReference type="OrthoDB" id="8197512at2759"/>
<keyword evidence="2" id="KW-1185">Reference proteome</keyword>
<reference evidence="1 2" key="1">
    <citation type="journal article" date="2019" name="Sci. Rep.">
        <title>Orb-weaving spider Araneus ventricosus genome elucidates the spidroin gene catalogue.</title>
        <authorList>
            <person name="Kono N."/>
            <person name="Nakamura H."/>
            <person name="Ohtoshi R."/>
            <person name="Moran D.A.P."/>
            <person name="Shinohara A."/>
            <person name="Yoshida Y."/>
            <person name="Fujiwara M."/>
            <person name="Mori M."/>
            <person name="Tomita M."/>
            <person name="Arakawa K."/>
        </authorList>
    </citation>
    <scope>NUCLEOTIDE SEQUENCE [LARGE SCALE GENOMIC DNA]</scope>
</reference>
<accession>A0A4Y2KYR5</accession>
<protein>
    <submittedName>
        <fullName evidence="1">Retrovirus-related Pol polyprotein from type-2 retrotransposable element R2DM</fullName>
    </submittedName>
</protein>
<comment type="caution">
    <text evidence="1">The sequence shown here is derived from an EMBL/GenBank/DDBJ whole genome shotgun (WGS) entry which is preliminary data.</text>
</comment>
<proteinExistence type="predicted"/>